<sequence>MHTSLKKKLVELELYLLKADVRVSVQDLDQLIHDDFLEFGGSGISFGKKEVLKQLPREKCPEFSATAFELRHLSCDVAQLVYKATMKKPGEFITRYSLRSSLWRKSQGRWQMIFHQGTPCEPF</sequence>
<reference evidence="2 3" key="1">
    <citation type="submission" date="2018-12" db="EMBL/GenBank/DDBJ databases">
        <authorList>
            <person name="Yu L."/>
        </authorList>
    </citation>
    <scope>NUCLEOTIDE SEQUENCE [LARGE SCALE GENOMIC DNA]</scope>
    <source>
        <strain evidence="2 3">HAW-EB2</strain>
    </source>
</reference>
<evidence type="ECO:0000313" key="2">
    <source>
        <dbReference type="EMBL" id="RTR38206.1"/>
    </source>
</evidence>
<dbReference type="Proteomes" id="UP000267448">
    <property type="component" value="Unassembled WGS sequence"/>
</dbReference>
<dbReference type="InterPro" id="IPR027843">
    <property type="entry name" value="DUF4440"/>
</dbReference>
<evidence type="ECO:0000259" key="1">
    <source>
        <dbReference type="Pfam" id="PF14534"/>
    </source>
</evidence>
<protein>
    <submittedName>
        <fullName evidence="2">Nuclear transport factor 2 family protein</fullName>
    </submittedName>
</protein>
<keyword evidence="3" id="KW-1185">Reference proteome</keyword>
<dbReference type="InterPro" id="IPR032710">
    <property type="entry name" value="NTF2-like_dom_sf"/>
</dbReference>
<gene>
    <name evidence="2" type="ORF">EKG38_14690</name>
</gene>
<dbReference type="RefSeq" id="WP_126520982.1">
    <property type="nucleotide sequence ID" value="NZ_RXNU01000007.1"/>
</dbReference>
<evidence type="ECO:0000313" key="3">
    <source>
        <dbReference type="Proteomes" id="UP000267448"/>
    </source>
</evidence>
<dbReference type="AlphaFoldDB" id="A0A3S0K8Z8"/>
<dbReference type="Pfam" id="PF14534">
    <property type="entry name" value="DUF4440"/>
    <property type="match status" value="1"/>
</dbReference>
<dbReference type="SUPFAM" id="SSF54427">
    <property type="entry name" value="NTF2-like"/>
    <property type="match status" value="1"/>
</dbReference>
<feature type="domain" description="DUF4440" evidence="1">
    <location>
        <begin position="11"/>
        <end position="112"/>
    </location>
</feature>
<proteinExistence type="predicted"/>
<name>A0A3S0K8Z8_9GAMM</name>
<dbReference type="OrthoDB" id="121974at2"/>
<dbReference type="EMBL" id="RXNU01000007">
    <property type="protein sequence ID" value="RTR38206.1"/>
    <property type="molecule type" value="Genomic_DNA"/>
</dbReference>
<dbReference type="Gene3D" id="3.10.450.50">
    <property type="match status" value="1"/>
</dbReference>
<accession>A0A3S0K8Z8</accession>
<comment type="caution">
    <text evidence="2">The sequence shown here is derived from an EMBL/GenBank/DDBJ whole genome shotgun (WGS) entry which is preliminary data.</text>
</comment>
<organism evidence="2 3">
    <name type="scientific">Shewanella canadensis</name>
    <dbReference type="NCBI Taxonomy" id="271096"/>
    <lineage>
        <taxon>Bacteria</taxon>
        <taxon>Pseudomonadati</taxon>
        <taxon>Pseudomonadota</taxon>
        <taxon>Gammaproteobacteria</taxon>
        <taxon>Alteromonadales</taxon>
        <taxon>Shewanellaceae</taxon>
        <taxon>Shewanella</taxon>
    </lineage>
</organism>